<evidence type="ECO:0000256" key="2">
    <source>
        <dbReference type="ARBA" id="ARBA00022695"/>
    </source>
</evidence>
<evidence type="ECO:0000256" key="5">
    <source>
        <dbReference type="ARBA" id="ARBA00022801"/>
    </source>
</evidence>
<evidence type="ECO:0000256" key="6">
    <source>
        <dbReference type="ARBA" id="ARBA00022918"/>
    </source>
</evidence>
<protein>
    <recommendedName>
        <fullName evidence="7">Reverse transcriptase RNase H-like domain-containing protein</fullName>
    </recommendedName>
</protein>
<evidence type="ECO:0000256" key="1">
    <source>
        <dbReference type="ARBA" id="ARBA00022679"/>
    </source>
</evidence>
<evidence type="ECO:0000256" key="4">
    <source>
        <dbReference type="ARBA" id="ARBA00022759"/>
    </source>
</evidence>
<keyword evidence="9" id="KW-1185">Reference proteome</keyword>
<dbReference type="SUPFAM" id="SSF56672">
    <property type="entry name" value="DNA/RNA polymerases"/>
    <property type="match status" value="1"/>
</dbReference>
<dbReference type="GO" id="GO:0004519">
    <property type="term" value="F:endonuclease activity"/>
    <property type="evidence" value="ECO:0007669"/>
    <property type="project" value="UniProtKB-KW"/>
</dbReference>
<reference evidence="8" key="1">
    <citation type="submission" date="2023-08" db="EMBL/GenBank/DDBJ databases">
        <title>A de novo genome assembly of Solanum verrucosum Schlechtendal, a Mexican diploid species geographically isolated from the other diploid A-genome species in potato relatives.</title>
        <authorList>
            <person name="Hosaka K."/>
        </authorList>
    </citation>
    <scope>NUCLEOTIDE SEQUENCE</scope>
    <source>
        <tissue evidence="8">Young leaves</tissue>
    </source>
</reference>
<proteinExistence type="predicted"/>
<dbReference type="InterPro" id="IPR041373">
    <property type="entry name" value="RT_RNaseH"/>
</dbReference>
<evidence type="ECO:0000256" key="3">
    <source>
        <dbReference type="ARBA" id="ARBA00022722"/>
    </source>
</evidence>
<dbReference type="Pfam" id="PF17917">
    <property type="entry name" value="RT_RNaseH"/>
    <property type="match status" value="1"/>
</dbReference>
<keyword evidence="3" id="KW-0540">Nuclease</keyword>
<keyword evidence="2" id="KW-0548">Nucleotidyltransferase</keyword>
<dbReference type="EMBL" id="CP133621">
    <property type="protein sequence ID" value="WMV50033.1"/>
    <property type="molecule type" value="Genomic_DNA"/>
</dbReference>
<sequence>MMCDTSGLALGDVLGQRKNNLFHPIYYASKTLNCAHKNSTVMNQELFIVLYGFENFRAYLLGTKVVMHTDYVALRYVMAKKEAKPRLFSGGCFFFKSLTLM</sequence>
<evidence type="ECO:0000259" key="7">
    <source>
        <dbReference type="Pfam" id="PF17917"/>
    </source>
</evidence>
<organism evidence="8 9">
    <name type="scientific">Solanum verrucosum</name>
    <dbReference type="NCBI Taxonomy" id="315347"/>
    <lineage>
        <taxon>Eukaryota</taxon>
        <taxon>Viridiplantae</taxon>
        <taxon>Streptophyta</taxon>
        <taxon>Embryophyta</taxon>
        <taxon>Tracheophyta</taxon>
        <taxon>Spermatophyta</taxon>
        <taxon>Magnoliopsida</taxon>
        <taxon>eudicotyledons</taxon>
        <taxon>Gunneridae</taxon>
        <taxon>Pentapetalae</taxon>
        <taxon>asterids</taxon>
        <taxon>lamiids</taxon>
        <taxon>Solanales</taxon>
        <taxon>Solanaceae</taxon>
        <taxon>Solanoideae</taxon>
        <taxon>Solaneae</taxon>
        <taxon>Solanum</taxon>
    </lineage>
</organism>
<gene>
    <name evidence="8" type="ORF">MTR67_043418</name>
</gene>
<keyword evidence="1" id="KW-0808">Transferase</keyword>
<keyword evidence="5" id="KW-0378">Hydrolase</keyword>
<dbReference type="PANTHER" id="PTHR34072:SF57">
    <property type="entry name" value="RNA-DIRECTED DNA POLYMERASE"/>
    <property type="match status" value="1"/>
</dbReference>
<dbReference type="InterPro" id="IPR043502">
    <property type="entry name" value="DNA/RNA_pol_sf"/>
</dbReference>
<dbReference type="Proteomes" id="UP001234989">
    <property type="component" value="Chromosome 10"/>
</dbReference>
<feature type="domain" description="Reverse transcriptase RNase H-like" evidence="7">
    <location>
        <begin position="2"/>
        <end position="87"/>
    </location>
</feature>
<evidence type="ECO:0000313" key="8">
    <source>
        <dbReference type="EMBL" id="WMV50033.1"/>
    </source>
</evidence>
<dbReference type="PANTHER" id="PTHR34072">
    <property type="entry name" value="ENZYMATIC POLYPROTEIN-RELATED"/>
    <property type="match status" value="1"/>
</dbReference>
<keyword evidence="4" id="KW-0255">Endonuclease</keyword>
<dbReference type="AlphaFoldDB" id="A0AAF0UNP7"/>
<dbReference type="GO" id="GO:0003964">
    <property type="term" value="F:RNA-directed DNA polymerase activity"/>
    <property type="evidence" value="ECO:0007669"/>
    <property type="project" value="UniProtKB-KW"/>
</dbReference>
<keyword evidence="6" id="KW-0695">RNA-directed DNA polymerase</keyword>
<accession>A0AAF0UNP7</accession>
<name>A0AAF0UNP7_SOLVR</name>
<evidence type="ECO:0000313" key="9">
    <source>
        <dbReference type="Proteomes" id="UP001234989"/>
    </source>
</evidence>
<dbReference type="GO" id="GO:0016787">
    <property type="term" value="F:hydrolase activity"/>
    <property type="evidence" value="ECO:0007669"/>
    <property type="project" value="UniProtKB-KW"/>
</dbReference>